<evidence type="ECO:0000313" key="1">
    <source>
        <dbReference type="EMBL" id="MBC2593644.1"/>
    </source>
</evidence>
<dbReference type="InterPro" id="IPR028082">
    <property type="entry name" value="Peripla_BP_I"/>
</dbReference>
<dbReference type="InterPro" id="IPR017777">
    <property type="entry name" value="ABC_urea-bd_UrtA"/>
</dbReference>
<gene>
    <name evidence="1" type="ORF">H5P28_05150</name>
</gene>
<dbReference type="Proteomes" id="UP000546464">
    <property type="component" value="Unassembled WGS sequence"/>
</dbReference>
<comment type="caution">
    <text evidence="1">The sequence shown here is derived from an EMBL/GenBank/DDBJ whole genome shotgun (WGS) entry which is preliminary data.</text>
</comment>
<accession>A0A842HDM5</accession>
<name>A0A842HDM5_9BACT</name>
<dbReference type="AlphaFoldDB" id="A0A842HDM5"/>
<dbReference type="Pfam" id="PF13433">
    <property type="entry name" value="Peripla_BP_5"/>
    <property type="match status" value="1"/>
</dbReference>
<proteinExistence type="predicted"/>
<keyword evidence="2" id="KW-1185">Reference proteome</keyword>
<dbReference type="RefSeq" id="WP_185674647.1">
    <property type="nucleotide sequence ID" value="NZ_JACHVB010000014.1"/>
</dbReference>
<dbReference type="Gene3D" id="3.40.50.2300">
    <property type="match status" value="2"/>
</dbReference>
<evidence type="ECO:0000313" key="2">
    <source>
        <dbReference type="Proteomes" id="UP000546464"/>
    </source>
</evidence>
<dbReference type="CDD" id="cd06355">
    <property type="entry name" value="PBP1_FmdD-like"/>
    <property type="match status" value="1"/>
</dbReference>
<dbReference type="PROSITE" id="PS51257">
    <property type="entry name" value="PROKAR_LIPOPROTEIN"/>
    <property type="match status" value="1"/>
</dbReference>
<dbReference type="SUPFAM" id="SSF53822">
    <property type="entry name" value="Periplasmic binding protein-like I"/>
    <property type="match status" value="1"/>
</dbReference>
<dbReference type="EMBL" id="JACHVB010000014">
    <property type="protein sequence ID" value="MBC2593644.1"/>
    <property type="molecule type" value="Genomic_DNA"/>
</dbReference>
<dbReference type="PANTHER" id="PTHR47628">
    <property type="match status" value="1"/>
</dbReference>
<organism evidence="1 2">
    <name type="scientific">Ruficoccus amylovorans</name>
    <dbReference type="NCBI Taxonomy" id="1804625"/>
    <lineage>
        <taxon>Bacteria</taxon>
        <taxon>Pseudomonadati</taxon>
        <taxon>Verrucomicrobiota</taxon>
        <taxon>Opitutia</taxon>
        <taxon>Puniceicoccales</taxon>
        <taxon>Cerasicoccaceae</taxon>
        <taxon>Ruficoccus</taxon>
    </lineage>
</organism>
<dbReference type="PANTHER" id="PTHR47628:SF1">
    <property type="entry name" value="ALIPHATIC AMIDASE EXPRESSION-REGULATING PROTEIN"/>
    <property type="match status" value="1"/>
</dbReference>
<protein>
    <submittedName>
        <fullName evidence="1">Urea ABC transporter substrate-binding protein</fullName>
    </submittedName>
</protein>
<reference evidence="1 2" key="1">
    <citation type="submission" date="2020-07" db="EMBL/GenBank/DDBJ databases">
        <authorList>
            <person name="Feng X."/>
        </authorList>
    </citation>
    <scope>NUCLEOTIDE SEQUENCE [LARGE SCALE GENOMIC DNA]</scope>
    <source>
        <strain evidence="1 2">JCM31066</strain>
    </source>
</reference>
<sequence length="431" mass="47588">MNGFRQALAVIVTGMLVLLAAGCGKADHHRQVVKVGILHSQSGPMAASEKPVIDATVLALEQVNQQRLIPGVRVEWVIADGRSDPATFAREAERLITEEDVVAIFGCWTSASRKAVKTVVEQYDSLLFYPVQYEGIESSPNVVYLGAAPNQQIIPAVHWAMETLGSKFFLVGSDTLFPHAANTIIKDQLKAFGAEVAGEVYLPMSTQALREGELDAIVEQIKDTRPSVILNTLNGSLNTLLFRKLREAGITSKDIPSLSFSIGENELREAGVRDMVGDYAAWNYFQSIESPTNRAFIEALRAQYGETASASDPMEAAYDGVMLWAKSLADARQAEIKTYSNFYDTDAVLQFLGSQSLQAPEGMVFVDAQNQHLYKTVRIGRIQADGNFEIVWQSDVPIRPEPYPVFRSKEEWEAVITNLNRQWGGAWDAPR</sequence>